<dbReference type="KEGG" id="aal:EP13_15475"/>
<accession>A0A075P9I2</accession>
<gene>
    <name evidence="3" type="ORF">EP13_15475</name>
</gene>
<name>A0A075P9I2_9ALTE</name>
<dbReference type="RefSeq" id="WP_044058007.1">
    <property type="nucleotide sequence ID" value="NZ_CBCSKJ010000002.1"/>
</dbReference>
<sequence>MKNKSFVKSYLSIAILSTLSLNSYAEEDQFSWNISGWINEGITYYDDGIGSDIAQLSDNGTTLGSRITLSGDYNLEEHGLNVGFEVIIEPLSGTPNYGGGGHQTPLLFANQDNLDTFNGGDIGLLGSSLHIGGDWGKVTIGLQSMPTDNIAVLADPSGTIWSGISPLFRANGFFIRGIDEGSTNIAWGQFSQCLATPGLGIGLDCNGIYRNGVRYDLPKMGNFSVAVGYANDEIYDIAVKYSAEHAGLKTNLHGGYSVNKDGGTNVGGNGSSTLQFQAGVMHLESGVFGVATYQMEETDDAIVGSGDDTDAYYFKAGIRKQYNAFGDSAFYAEYASYNDQYGMAHLDGVVGSELNQWGIAAEQYFGSRFLIYAKYENLSLNVSGSESARSIYNSAEDLTLIQLGGTIFF</sequence>
<dbReference type="GO" id="GO:0015288">
    <property type="term" value="F:porin activity"/>
    <property type="evidence" value="ECO:0007669"/>
    <property type="project" value="InterPro"/>
</dbReference>
<dbReference type="eggNOG" id="COG3203">
    <property type="taxonomic scope" value="Bacteria"/>
</dbReference>
<evidence type="ECO:0000256" key="1">
    <source>
        <dbReference type="SAM" id="SignalP"/>
    </source>
</evidence>
<protein>
    <recommendedName>
        <fullName evidence="2">Porin domain-containing protein</fullName>
    </recommendedName>
</protein>
<reference evidence="3 4" key="1">
    <citation type="submission" date="2014-06" db="EMBL/GenBank/DDBJ databases">
        <title>Genomes of Alteromonas australica, a world apart.</title>
        <authorList>
            <person name="Gonzaga A."/>
            <person name="Lopez-Perez M."/>
            <person name="Rodriguez-Valera F."/>
        </authorList>
    </citation>
    <scope>NUCLEOTIDE SEQUENCE [LARGE SCALE GENOMIC DNA]</scope>
    <source>
        <strain evidence="3 4">H 17</strain>
    </source>
</reference>
<feature type="chain" id="PRO_5001708927" description="Porin domain-containing protein" evidence="1">
    <location>
        <begin position="26"/>
        <end position="409"/>
    </location>
</feature>
<dbReference type="InterPro" id="IPR023614">
    <property type="entry name" value="Porin_dom_sf"/>
</dbReference>
<keyword evidence="4" id="KW-1185">Reference proteome</keyword>
<dbReference type="Gene3D" id="2.40.160.10">
    <property type="entry name" value="Porin"/>
    <property type="match status" value="1"/>
</dbReference>
<dbReference type="AlphaFoldDB" id="A0A075P9I2"/>
<dbReference type="GeneID" id="78256290"/>
<organism evidence="3 4">
    <name type="scientific">Alteromonas australica</name>
    <dbReference type="NCBI Taxonomy" id="589873"/>
    <lineage>
        <taxon>Bacteria</taxon>
        <taxon>Pseudomonadati</taxon>
        <taxon>Pseudomonadota</taxon>
        <taxon>Gammaproteobacteria</taxon>
        <taxon>Alteromonadales</taxon>
        <taxon>Alteromonadaceae</taxon>
        <taxon>Alteromonas/Salinimonas group</taxon>
        <taxon>Alteromonas</taxon>
    </lineage>
</organism>
<evidence type="ECO:0000259" key="2">
    <source>
        <dbReference type="Pfam" id="PF13609"/>
    </source>
</evidence>
<dbReference type="Pfam" id="PF13609">
    <property type="entry name" value="Porin_4"/>
    <property type="match status" value="1"/>
</dbReference>
<dbReference type="InterPro" id="IPR033900">
    <property type="entry name" value="Gram_neg_porin_domain"/>
</dbReference>
<feature type="signal peptide" evidence="1">
    <location>
        <begin position="1"/>
        <end position="25"/>
    </location>
</feature>
<dbReference type="SUPFAM" id="SSF56935">
    <property type="entry name" value="Porins"/>
    <property type="match status" value="1"/>
</dbReference>
<evidence type="ECO:0000313" key="4">
    <source>
        <dbReference type="Proteomes" id="UP000056090"/>
    </source>
</evidence>
<keyword evidence="1" id="KW-0732">Signal</keyword>
<dbReference type="EMBL" id="CP008849">
    <property type="protein sequence ID" value="AIF99967.1"/>
    <property type="molecule type" value="Genomic_DNA"/>
</dbReference>
<proteinExistence type="predicted"/>
<feature type="domain" description="Porin" evidence="2">
    <location>
        <begin position="14"/>
        <end position="377"/>
    </location>
</feature>
<dbReference type="GO" id="GO:0016020">
    <property type="term" value="C:membrane"/>
    <property type="evidence" value="ECO:0007669"/>
    <property type="project" value="InterPro"/>
</dbReference>
<dbReference type="Proteomes" id="UP000056090">
    <property type="component" value="Chromosome"/>
</dbReference>
<evidence type="ECO:0000313" key="3">
    <source>
        <dbReference type="EMBL" id="AIF99967.1"/>
    </source>
</evidence>